<protein>
    <recommendedName>
        <fullName evidence="1">Glycosyltransferase 2-like domain-containing protein</fullName>
    </recommendedName>
</protein>
<reference evidence="2" key="1">
    <citation type="journal article" date="2014" name="Front. Microbiol.">
        <title>High frequency of phylogenetically diverse reductive dehalogenase-homologous genes in deep subseafloor sedimentary metagenomes.</title>
        <authorList>
            <person name="Kawai M."/>
            <person name="Futagami T."/>
            <person name="Toyoda A."/>
            <person name="Takaki Y."/>
            <person name="Nishi S."/>
            <person name="Hori S."/>
            <person name="Arai W."/>
            <person name="Tsubouchi T."/>
            <person name="Morono Y."/>
            <person name="Uchiyama I."/>
            <person name="Ito T."/>
            <person name="Fujiyama A."/>
            <person name="Inagaki F."/>
            <person name="Takami H."/>
        </authorList>
    </citation>
    <scope>NUCLEOTIDE SEQUENCE</scope>
    <source>
        <strain evidence="2">Expedition CK06-06</strain>
    </source>
</reference>
<feature type="domain" description="Glycosyltransferase 2-like" evidence="1">
    <location>
        <begin position="5"/>
        <end position="108"/>
    </location>
</feature>
<sequence>TYDPKRVSVTVVDNGSPKETVQVITDHRHKIDNLVLLNKNMGKPYALNLGVSIVNETDVVMEHTSPKYYLFCDNDLSFKTGWIDVMLSTYEEHEEGMNLCALSGVRWPRHQLCLKQGATRQINEYRFPPGCCLLMSADSHDKVGKWDTKKLIMCVDTNYLRRATHLGYKHGSVHPDSVIDHTGKAARSWSIKNGVPILHP</sequence>
<dbReference type="InterPro" id="IPR029044">
    <property type="entry name" value="Nucleotide-diphossugar_trans"/>
</dbReference>
<dbReference type="Pfam" id="PF00535">
    <property type="entry name" value="Glycos_transf_2"/>
    <property type="match status" value="1"/>
</dbReference>
<feature type="non-terminal residue" evidence="2">
    <location>
        <position position="1"/>
    </location>
</feature>
<dbReference type="EMBL" id="BARS01010710">
    <property type="protein sequence ID" value="GAF96525.1"/>
    <property type="molecule type" value="Genomic_DNA"/>
</dbReference>
<name>X0V7B6_9ZZZZ</name>
<dbReference type="AlphaFoldDB" id="X0V7B6"/>
<evidence type="ECO:0000259" key="1">
    <source>
        <dbReference type="Pfam" id="PF00535"/>
    </source>
</evidence>
<evidence type="ECO:0000313" key="2">
    <source>
        <dbReference type="EMBL" id="GAF96525.1"/>
    </source>
</evidence>
<dbReference type="InterPro" id="IPR001173">
    <property type="entry name" value="Glyco_trans_2-like"/>
</dbReference>
<comment type="caution">
    <text evidence="2">The sequence shown here is derived from an EMBL/GenBank/DDBJ whole genome shotgun (WGS) entry which is preliminary data.</text>
</comment>
<dbReference type="SUPFAM" id="SSF53448">
    <property type="entry name" value="Nucleotide-diphospho-sugar transferases"/>
    <property type="match status" value="1"/>
</dbReference>
<gene>
    <name evidence="2" type="ORF">S01H1_19750</name>
</gene>
<accession>X0V7B6</accession>
<proteinExistence type="predicted"/>
<organism evidence="2">
    <name type="scientific">marine sediment metagenome</name>
    <dbReference type="NCBI Taxonomy" id="412755"/>
    <lineage>
        <taxon>unclassified sequences</taxon>
        <taxon>metagenomes</taxon>
        <taxon>ecological metagenomes</taxon>
    </lineage>
</organism>
<dbReference type="Gene3D" id="3.90.550.10">
    <property type="entry name" value="Spore Coat Polysaccharide Biosynthesis Protein SpsA, Chain A"/>
    <property type="match status" value="1"/>
</dbReference>